<dbReference type="GO" id="GO:0022857">
    <property type="term" value="F:transmembrane transporter activity"/>
    <property type="evidence" value="ECO:0007669"/>
    <property type="project" value="InterPro"/>
</dbReference>
<feature type="transmembrane region" description="Helical" evidence="11">
    <location>
        <begin position="111"/>
        <end position="130"/>
    </location>
</feature>
<dbReference type="Pfam" id="PF02653">
    <property type="entry name" value="BPD_transp_2"/>
    <property type="match status" value="1"/>
</dbReference>
<proteinExistence type="predicted"/>
<feature type="transmembrane region" description="Helical" evidence="11">
    <location>
        <begin position="59"/>
        <end position="78"/>
    </location>
</feature>
<keyword evidence="2" id="KW-0813">Transport</keyword>
<protein>
    <recommendedName>
        <fullName evidence="10">Xylose transport system permease protein XylH</fullName>
    </recommendedName>
</protein>
<dbReference type="EMBL" id="UPPP01000084">
    <property type="protein sequence ID" value="VBB08207.1"/>
    <property type="molecule type" value="Genomic_DNA"/>
</dbReference>
<feature type="transmembrane region" description="Helical" evidence="11">
    <location>
        <begin position="240"/>
        <end position="258"/>
    </location>
</feature>
<comment type="subcellular location">
    <subcellularLocation>
        <location evidence="1">Cell membrane</location>
        <topology evidence="1">Multi-pass membrane protein</topology>
    </subcellularLocation>
</comment>
<dbReference type="InterPro" id="IPR001851">
    <property type="entry name" value="ABC_transp_permease"/>
</dbReference>
<comment type="function">
    <text evidence="9">Part of the binding-protein-dependent transport system for D-xylose. Probably responsible for the translocation of the substrate across the membrane.</text>
</comment>
<keyword evidence="13" id="KW-1185">Reference proteome</keyword>
<evidence type="ECO:0000256" key="10">
    <source>
        <dbReference type="ARBA" id="ARBA00035686"/>
    </source>
</evidence>
<feature type="transmembrane region" description="Helical" evidence="11">
    <location>
        <begin position="216"/>
        <end position="234"/>
    </location>
</feature>
<evidence type="ECO:0000313" key="12">
    <source>
        <dbReference type="EMBL" id="VBB08207.1"/>
    </source>
</evidence>
<dbReference type="OrthoDB" id="9813906at2"/>
<reference evidence="12 13" key="1">
    <citation type="submission" date="2018-06" db="EMBL/GenBank/DDBJ databases">
        <authorList>
            <person name="Strepis N."/>
        </authorList>
    </citation>
    <scope>NUCLEOTIDE SEQUENCE [LARGE SCALE GENOMIC DNA]</scope>
    <source>
        <strain evidence="12">LUCI</strain>
    </source>
</reference>
<evidence type="ECO:0000256" key="4">
    <source>
        <dbReference type="ARBA" id="ARBA00022519"/>
    </source>
</evidence>
<evidence type="ECO:0000313" key="13">
    <source>
        <dbReference type="Proteomes" id="UP000277811"/>
    </source>
</evidence>
<feature type="transmembrane region" description="Helical" evidence="11">
    <location>
        <begin position="290"/>
        <end position="310"/>
    </location>
</feature>
<dbReference type="GO" id="GO:0005886">
    <property type="term" value="C:plasma membrane"/>
    <property type="evidence" value="ECO:0007669"/>
    <property type="project" value="UniProtKB-SubCell"/>
</dbReference>
<evidence type="ECO:0000256" key="2">
    <source>
        <dbReference type="ARBA" id="ARBA00022448"/>
    </source>
</evidence>
<keyword evidence="5" id="KW-0762">Sugar transport</keyword>
<evidence type="ECO:0000256" key="8">
    <source>
        <dbReference type="ARBA" id="ARBA00023136"/>
    </source>
</evidence>
<keyword evidence="4" id="KW-0997">Cell inner membrane</keyword>
<feature type="transmembrane region" description="Helical" evidence="11">
    <location>
        <begin position="175"/>
        <end position="195"/>
    </location>
</feature>
<accession>A0A498RBC8</accession>
<keyword evidence="6 11" id="KW-0812">Transmembrane</keyword>
<gene>
    <name evidence="12" type="ORF">LUCI_3476</name>
</gene>
<dbReference type="PANTHER" id="PTHR32196">
    <property type="entry name" value="ABC TRANSPORTER PERMEASE PROTEIN YPHD-RELATED-RELATED"/>
    <property type="match status" value="1"/>
</dbReference>
<sequence length="411" mass="43919">MGKPSLYRSKLFNIEKLDVRTYTMFVALIIMWIGFTYFTSNGFTNFGGSFLTSRNLSNLLLQMAITGILGTGAVLVIVSGGIDLSVGSVMGFIGCMGAALQVWYHMNTVEVILICITTGCLIGLLQGSLIAYTGVPAFIITLAGLFVFRGGVLGITKGTTIAPLERSLVYFGQAYLSDFVTIIIAMVAILFLVGSEIRRRIAKEKYHNVVEPLGKMVLRCIGYSAIILIIVAILNSYRGLPVPVFIMLFLVLIFSFVAEKTIFGRKLYAIGGNIEAARYSGINVEKNMSLVYALNGFMAAIAGLILAGRLNAGTPEAGLNLELDAIAAAVIGGASLTTGGVGRVAGAILGGLIMTTMDNGMSMMNLDAYWQYIVKGIILAAAVWFDVKTKKGRTKVKASGSTLENQVSTDL</sequence>
<evidence type="ECO:0000256" key="6">
    <source>
        <dbReference type="ARBA" id="ARBA00022692"/>
    </source>
</evidence>
<feature type="transmembrane region" description="Helical" evidence="11">
    <location>
        <begin position="137"/>
        <end position="155"/>
    </location>
</feature>
<dbReference type="PANTHER" id="PTHR32196:SF32">
    <property type="entry name" value="XYLOSE TRANSPORT SYSTEM PERMEASE PROTEIN XYLH"/>
    <property type="match status" value="1"/>
</dbReference>
<keyword evidence="7 11" id="KW-1133">Transmembrane helix</keyword>
<feature type="transmembrane region" description="Helical" evidence="11">
    <location>
        <begin position="369"/>
        <end position="387"/>
    </location>
</feature>
<keyword evidence="8 11" id="KW-0472">Membrane</keyword>
<feature type="transmembrane region" description="Helical" evidence="11">
    <location>
        <begin position="21"/>
        <end position="39"/>
    </location>
</feature>
<evidence type="ECO:0000256" key="11">
    <source>
        <dbReference type="SAM" id="Phobius"/>
    </source>
</evidence>
<organism evidence="12 13">
    <name type="scientific">Lucifera butyrica</name>
    <dbReference type="NCBI Taxonomy" id="1351585"/>
    <lineage>
        <taxon>Bacteria</taxon>
        <taxon>Bacillati</taxon>
        <taxon>Bacillota</taxon>
        <taxon>Negativicutes</taxon>
        <taxon>Veillonellales</taxon>
        <taxon>Veillonellaceae</taxon>
        <taxon>Lucifera</taxon>
    </lineage>
</organism>
<name>A0A498RBC8_9FIRM</name>
<dbReference type="AlphaFoldDB" id="A0A498RBC8"/>
<feature type="transmembrane region" description="Helical" evidence="11">
    <location>
        <begin position="85"/>
        <end position="105"/>
    </location>
</feature>
<dbReference type="Proteomes" id="UP000277811">
    <property type="component" value="Unassembled WGS sequence"/>
</dbReference>
<evidence type="ECO:0000256" key="5">
    <source>
        <dbReference type="ARBA" id="ARBA00022597"/>
    </source>
</evidence>
<evidence type="ECO:0000256" key="3">
    <source>
        <dbReference type="ARBA" id="ARBA00022475"/>
    </source>
</evidence>
<keyword evidence="3" id="KW-1003">Cell membrane</keyword>
<evidence type="ECO:0000256" key="7">
    <source>
        <dbReference type="ARBA" id="ARBA00022989"/>
    </source>
</evidence>
<evidence type="ECO:0000256" key="1">
    <source>
        <dbReference type="ARBA" id="ARBA00004651"/>
    </source>
</evidence>
<evidence type="ECO:0000256" key="9">
    <source>
        <dbReference type="ARBA" id="ARBA00035611"/>
    </source>
</evidence>
<dbReference type="CDD" id="cd06579">
    <property type="entry name" value="TM_PBP1_transp_AraH_like"/>
    <property type="match status" value="1"/>
</dbReference>